<dbReference type="InParanoid" id="A0A2P5FU22"/>
<proteinExistence type="predicted"/>
<dbReference type="Proteomes" id="UP000237000">
    <property type="component" value="Unassembled WGS sequence"/>
</dbReference>
<evidence type="ECO:0000313" key="2">
    <source>
        <dbReference type="Proteomes" id="UP000237000"/>
    </source>
</evidence>
<gene>
    <name evidence="1" type="ORF">TorRG33x02_030240</name>
</gene>
<sequence length="94" mass="10808">MWNLEAWRFMAFLRKLGSSFSLAMHMNRDDRAESVSNGEEDLRHLGPEPMAVDLVEDAVVEVGELVRRGDHVDAEVVILSGQRSSNDVREEFYW</sequence>
<organism evidence="1 2">
    <name type="scientific">Trema orientale</name>
    <name type="common">Charcoal tree</name>
    <name type="synonym">Celtis orientalis</name>
    <dbReference type="NCBI Taxonomy" id="63057"/>
    <lineage>
        <taxon>Eukaryota</taxon>
        <taxon>Viridiplantae</taxon>
        <taxon>Streptophyta</taxon>
        <taxon>Embryophyta</taxon>
        <taxon>Tracheophyta</taxon>
        <taxon>Spermatophyta</taxon>
        <taxon>Magnoliopsida</taxon>
        <taxon>eudicotyledons</taxon>
        <taxon>Gunneridae</taxon>
        <taxon>Pentapetalae</taxon>
        <taxon>rosids</taxon>
        <taxon>fabids</taxon>
        <taxon>Rosales</taxon>
        <taxon>Cannabaceae</taxon>
        <taxon>Trema</taxon>
    </lineage>
</organism>
<dbReference type="EMBL" id="JXTC01000009">
    <property type="protein sequence ID" value="POO01270.1"/>
    <property type="molecule type" value="Genomic_DNA"/>
</dbReference>
<comment type="caution">
    <text evidence="1">The sequence shown here is derived from an EMBL/GenBank/DDBJ whole genome shotgun (WGS) entry which is preliminary data.</text>
</comment>
<keyword evidence="2" id="KW-1185">Reference proteome</keyword>
<reference evidence="2" key="1">
    <citation type="submission" date="2016-06" db="EMBL/GenBank/DDBJ databases">
        <title>Parallel loss of symbiosis genes in relatives of nitrogen-fixing non-legume Parasponia.</title>
        <authorList>
            <person name="Van Velzen R."/>
            <person name="Holmer R."/>
            <person name="Bu F."/>
            <person name="Rutten L."/>
            <person name="Van Zeijl A."/>
            <person name="Liu W."/>
            <person name="Santuari L."/>
            <person name="Cao Q."/>
            <person name="Sharma T."/>
            <person name="Shen D."/>
            <person name="Roswanjaya Y."/>
            <person name="Wardhani T."/>
            <person name="Kalhor M.S."/>
            <person name="Jansen J."/>
            <person name="Van den Hoogen J."/>
            <person name="Gungor B."/>
            <person name="Hartog M."/>
            <person name="Hontelez J."/>
            <person name="Verver J."/>
            <person name="Yang W.-C."/>
            <person name="Schijlen E."/>
            <person name="Repin R."/>
            <person name="Schilthuizen M."/>
            <person name="Schranz E."/>
            <person name="Heidstra R."/>
            <person name="Miyata K."/>
            <person name="Fedorova E."/>
            <person name="Kohlen W."/>
            <person name="Bisseling T."/>
            <person name="Smit S."/>
            <person name="Geurts R."/>
        </authorList>
    </citation>
    <scope>NUCLEOTIDE SEQUENCE [LARGE SCALE GENOMIC DNA]</scope>
    <source>
        <strain evidence="2">cv. RG33-2</strain>
    </source>
</reference>
<evidence type="ECO:0000313" key="1">
    <source>
        <dbReference type="EMBL" id="POO01270.1"/>
    </source>
</evidence>
<name>A0A2P5FU22_TREOI</name>
<dbReference type="AlphaFoldDB" id="A0A2P5FU22"/>
<accession>A0A2P5FU22</accession>
<protein>
    <submittedName>
        <fullName evidence="1">Uncharacterized protein</fullName>
    </submittedName>
</protein>